<dbReference type="InterPro" id="IPR021517">
    <property type="entry name" value="DUF3180"/>
</dbReference>
<keyword evidence="1" id="KW-1133">Transmembrane helix</keyword>
<evidence type="ECO:0000256" key="1">
    <source>
        <dbReference type="SAM" id="Phobius"/>
    </source>
</evidence>
<evidence type="ECO:0000313" key="2">
    <source>
        <dbReference type="EMBL" id="CAA9407723.1"/>
    </source>
</evidence>
<keyword evidence="1" id="KW-0472">Membrane</keyword>
<dbReference type="Pfam" id="PF11377">
    <property type="entry name" value="DUF3180"/>
    <property type="match status" value="1"/>
</dbReference>
<dbReference type="AlphaFoldDB" id="A0A6J4P6N4"/>
<accession>A0A6J4P6N4</accession>
<feature type="transmembrane region" description="Helical" evidence="1">
    <location>
        <begin position="9"/>
        <end position="28"/>
    </location>
</feature>
<sequence length="153" mass="15204">MTATRPRDLVVAGAVAAVVVHLLVRLTYGALPSVPALAGITLGVLGAAEVIAGNALRARIERRPGTVPVQPLVAARAVVVAQASALGGAIVAGAWAGLLVYVLPRSGEIAAAAGDVVGAAVGLGCALVLVGGGLWLERCCRTPDEPDEPHAAR</sequence>
<protein>
    <submittedName>
        <fullName evidence="2">FIG027937: secreted protein</fullName>
    </submittedName>
</protein>
<name>A0A6J4P6N4_9PSEU</name>
<reference evidence="2" key="1">
    <citation type="submission" date="2020-02" db="EMBL/GenBank/DDBJ databases">
        <authorList>
            <person name="Meier V. D."/>
        </authorList>
    </citation>
    <scope>NUCLEOTIDE SEQUENCE</scope>
    <source>
        <strain evidence="2">AVDCRST_MAG66</strain>
    </source>
</reference>
<proteinExistence type="predicted"/>
<dbReference type="EMBL" id="CADCUS010000270">
    <property type="protein sequence ID" value="CAA9407723.1"/>
    <property type="molecule type" value="Genomic_DNA"/>
</dbReference>
<organism evidence="2">
    <name type="scientific">uncultured Pseudonocardia sp</name>
    <dbReference type="NCBI Taxonomy" id="211455"/>
    <lineage>
        <taxon>Bacteria</taxon>
        <taxon>Bacillati</taxon>
        <taxon>Actinomycetota</taxon>
        <taxon>Actinomycetes</taxon>
        <taxon>Pseudonocardiales</taxon>
        <taxon>Pseudonocardiaceae</taxon>
        <taxon>Pseudonocardia</taxon>
        <taxon>environmental samples</taxon>
    </lineage>
</organism>
<feature type="transmembrane region" description="Helical" evidence="1">
    <location>
        <begin position="34"/>
        <end position="56"/>
    </location>
</feature>
<keyword evidence="1" id="KW-0812">Transmembrane</keyword>
<feature type="transmembrane region" description="Helical" evidence="1">
    <location>
        <begin position="109"/>
        <end position="136"/>
    </location>
</feature>
<feature type="transmembrane region" description="Helical" evidence="1">
    <location>
        <begin position="77"/>
        <end position="103"/>
    </location>
</feature>
<gene>
    <name evidence="2" type="ORF">AVDCRST_MAG66-1868</name>
</gene>